<comment type="similarity">
    <text evidence="5">Belongs to the ScpB family.</text>
</comment>
<dbReference type="Gene3D" id="1.10.10.10">
    <property type="entry name" value="Winged helix-like DNA-binding domain superfamily/Winged helix DNA-binding domain"/>
    <property type="match status" value="2"/>
</dbReference>
<dbReference type="GO" id="GO:0051301">
    <property type="term" value="P:cell division"/>
    <property type="evidence" value="ECO:0007669"/>
    <property type="project" value="UniProtKB-KW"/>
</dbReference>
<dbReference type="SUPFAM" id="SSF46785">
    <property type="entry name" value="Winged helix' DNA-binding domain"/>
    <property type="match status" value="2"/>
</dbReference>
<evidence type="ECO:0000256" key="4">
    <source>
        <dbReference type="ARBA" id="ARBA00023306"/>
    </source>
</evidence>
<organism evidence="6 7">
    <name type="scientific">Collibacillus ludicampi</name>
    <dbReference type="NCBI Taxonomy" id="2771369"/>
    <lineage>
        <taxon>Bacteria</taxon>
        <taxon>Bacillati</taxon>
        <taxon>Bacillota</taxon>
        <taxon>Bacilli</taxon>
        <taxon>Bacillales</taxon>
        <taxon>Alicyclobacillaceae</taxon>
        <taxon>Collibacillus</taxon>
    </lineage>
</organism>
<accession>A0AAV4LKI7</accession>
<proteinExistence type="inferred from homology"/>
<dbReference type="InterPro" id="IPR036390">
    <property type="entry name" value="WH_DNA-bd_sf"/>
</dbReference>
<dbReference type="HAMAP" id="MF_01804">
    <property type="entry name" value="ScpB"/>
    <property type="match status" value="1"/>
</dbReference>
<keyword evidence="7" id="KW-1185">Reference proteome</keyword>
<comment type="subcellular location">
    <subcellularLocation>
        <location evidence="5">Cytoplasm</location>
    </subcellularLocation>
    <text evidence="5">Associated with two foci at the outer edges of the nucleoid region in young cells, and at four foci within both cell halves in older cells.</text>
</comment>
<comment type="caution">
    <text evidence="6">The sequence shown here is derived from an EMBL/GenBank/DDBJ whole genome shotgun (WGS) entry which is preliminary data.</text>
</comment>
<gene>
    <name evidence="5 6" type="primary">scpB</name>
    <name evidence="6" type="ORF">DNHGIG_38190</name>
</gene>
<evidence type="ECO:0000256" key="2">
    <source>
        <dbReference type="ARBA" id="ARBA00022618"/>
    </source>
</evidence>
<evidence type="ECO:0000256" key="5">
    <source>
        <dbReference type="HAMAP-Rule" id="MF_01804"/>
    </source>
</evidence>
<dbReference type="GO" id="GO:0051304">
    <property type="term" value="P:chromosome separation"/>
    <property type="evidence" value="ECO:0007669"/>
    <property type="project" value="InterPro"/>
</dbReference>
<dbReference type="GO" id="GO:0005737">
    <property type="term" value="C:cytoplasm"/>
    <property type="evidence" value="ECO:0007669"/>
    <property type="project" value="UniProtKB-SubCell"/>
</dbReference>
<keyword evidence="4 5" id="KW-0131">Cell cycle</keyword>
<comment type="function">
    <text evidence="5">Participates in chromosomal partition during cell division. May act via the formation of a condensin-like complex containing Smc and ScpA that pull DNA away from mid-cell into both cell halves.</text>
</comment>
<keyword evidence="1 5" id="KW-0963">Cytoplasm</keyword>
<dbReference type="PANTHER" id="PTHR34298:SF2">
    <property type="entry name" value="SEGREGATION AND CONDENSATION PROTEIN B"/>
    <property type="match status" value="1"/>
</dbReference>
<dbReference type="EMBL" id="BOQE01000001">
    <property type="protein sequence ID" value="GIM48270.1"/>
    <property type="molecule type" value="Genomic_DNA"/>
</dbReference>
<dbReference type="InterPro" id="IPR036388">
    <property type="entry name" value="WH-like_DNA-bd_sf"/>
</dbReference>
<dbReference type="NCBIfam" id="TIGR00281">
    <property type="entry name" value="SMC-Scp complex subunit ScpB"/>
    <property type="match status" value="1"/>
</dbReference>
<dbReference type="PANTHER" id="PTHR34298">
    <property type="entry name" value="SEGREGATION AND CONDENSATION PROTEIN B"/>
    <property type="match status" value="1"/>
</dbReference>
<dbReference type="AlphaFoldDB" id="A0AAV4LKI7"/>
<sequence length="190" mass="21369">MDYQKIKAVIEGLLFVSGSEGIEAKQLASILELDEAEVLDLCYDLQADFEREGRGIQIVEVAGAFQLTTRPEHAVYFEKLAYQPQHATLSQAALETLAIIAYKQPITRLEIEEIRGVKCEKALNTLLAKRLIKESGRAEGPGRPILYATTKEFLEYFGLRDLSQLPNPPELFPPEDVEEEVQLLFSKTKT</sequence>
<comment type="subunit">
    <text evidence="5">Homodimer. Homodimerization may be required to stabilize the binding of ScpA to the Smc head domains. Component of a cohesin-like complex composed of ScpA, ScpB and the Smc homodimer, in which ScpA and ScpB bind to the head domain of Smc. The presence of the three proteins is required for the association of the complex with DNA.</text>
</comment>
<evidence type="ECO:0000256" key="1">
    <source>
        <dbReference type="ARBA" id="ARBA00022490"/>
    </source>
</evidence>
<keyword evidence="3 5" id="KW-0159">Chromosome partition</keyword>
<evidence type="ECO:0000313" key="7">
    <source>
        <dbReference type="Proteomes" id="UP001057291"/>
    </source>
</evidence>
<dbReference type="PIRSF" id="PIRSF019345">
    <property type="entry name" value="ScpB"/>
    <property type="match status" value="1"/>
</dbReference>
<evidence type="ECO:0000313" key="6">
    <source>
        <dbReference type="EMBL" id="GIM48270.1"/>
    </source>
</evidence>
<evidence type="ECO:0000256" key="3">
    <source>
        <dbReference type="ARBA" id="ARBA00022829"/>
    </source>
</evidence>
<name>A0AAV4LKI7_9BACL</name>
<dbReference type="RefSeq" id="WP_282201161.1">
    <property type="nucleotide sequence ID" value="NZ_BOQE01000001.1"/>
</dbReference>
<dbReference type="GO" id="GO:0006260">
    <property type="term" value="P:DNA replication"/>
    <property type="evidence" value="ECO:0007669"/>
    <property type="project" value="UniProtKB-UniRule"/>
</dbReference>
<protein>
    <recommendedName>
        <fullName evidence="5">Segregation and condensation protein B</fullName>
    </recommendedName>
</protein>
<dbReference type="Proteomes" id="UP001057291">
    <property type="component" value="Unassembled WGS sequence"/>
</dbReference>
<reference evidence="6" key="1">
    <citation type="journal article" date="2023" name="Int. J. Syst. Evol. Microbiol.">
        <title>Collibacillus ludicampi gen. nov., sp. nov., a new soil bacterium of the family Alicyclobacillaceae.</title>
        <authorList>
            <person name="Jojima T."/>
            <person name="Ioku Y."/>
            <person name="Fukuta Y."/>
            <person name="Shirasaka N."/>
            <person name="Matsumura Y."/>
            <person name="Mori M."/>
        </authorList>
    </citation>
    <scope>NUCLEOTIDE SEQUENCE</scope>
    <source>
        <strain evidence="6">TP075</strain>
    </source>
</reference>
<dbReference type="Pfam" id="PF04079">
    <property type="entry name" value="SMC_ScpB"/>
    <property type="match status" value="1"/>
</dbReference>
<dbReference type="InterPro" id="IPR005234">
    <property type="entry name" value="ScpB_csome_segregation"/>
</dbReference>
<keyword evidence="2 5" id="KW-0132">Cell division</keyword>